<reference evidence="2 3" key="1">
    <citation type="submission" date="2016-11" db="EMBL/GenBank/DDBJ databases">
        <authorList>
            <person name="Jaros S."/>
            <person name="Januszkiewicz K."/>
            <person name="Wedrychowicz H."/>
        </authorList>
    </citation>
    <scope>NUCLEOTIDE SEQUENCE [LARGE SCALE GENOMIC DNA]</scope>
    <source>
        <strain evidence="2 3">DSM 8605</strain>
    </source>
</reference>
<dbReference type="Proteomes" id="UP000184447">
    <property type="component" value="Unassembled WGS sequence"/>
</dbReference>
<feature type="transmembrane region" description="Helical" evidence="1">
    <location>
        <begin position="9"/>
        <end position="27"/>
    </location>
</feature>
<keyword evidence="1" id="KW-0472">Membrane</keyword>
<dbReference type="STRING" id="1121316.SAMN02745207_03610"/>
<keyword evidence="3" id="KW-1185">Reference proteome</keyword>
<sequence>MIRINGKRIFLFIIVVFVIFNLSWLIITTIKYNKFVKVVPKNEDGLYLMFKEDGYSYGVKKPDYLQYTGNLSVSNMEKGDVLIIWPLLSGGYEYGFILREEDRGYEIYVDENMEPLYKDDVNTIQVFEEHKEKVEELFYKANEVWNLEE</sequence>
<evidence type="ECO:0000256" key="1">
    <source>
        <dbReference type="SAM" id="Phobius"/>
    </source>
</evidence>
<dbReference type="RefSeq" id="WP_073340283.1">
    <property type="nucleotide sequence ID" value="NZ_FQXM01000028.1"/>
</dbReference>
<protein>
    <submittedName>
        <fullName evidence="2">Uncharacterized protein</fullName>
    </submittedName>
</protein>
<proteinExistence type="predicted"/>
<keyword evidence="1" id="KW-0812">Transmembrane</keyword>
<gene>
    <name evidence="2" type="ORF">SAMN02745207_03610</name>
</gene>
<name>A0A1M5XFN6_9CLOT</name>
<dbReference type="AlphaFoldDB" id="A0A1M5XFN6"/>
<dbReference type="OrthoDB" id="2200065at2"/>
<accession>A0A1M5XFN6</accession>
<evidence type="ECO:0000313" key="3">
    <source>
        <dbReference type="Proteomes" id="UP000184447"/>
    </source>
</evidence>
<keyword evidence="1" id="KW-1133">Transmembrane helix</keyword>
<dbReference type="EMBL" id="FQXM01000028">
    <property type="protein sequence ID" value="SHH98462.1"/>
    <property type="molecule type" value="Genomic_DNA"/>
</dbReference>
<organism evidence="2 3">
    <name type="scientific">Clostridium grantii DSM 8605</name>
    <dbReference type="NCBI Taxonomy" id="1121316"/>
    <lineage>
        <taxon>Bacteria</taxon>
        <taxon>Bacillati</taxon>
        <taxon>Bacillota</taxon>
        <taxon>Clostridia</taxon>
        <taxon>Eubacteriales</taxon>
        <taxon>Clostridiaceae</taxon>
        <taxon>Clostridium</taxon>
    </lineage>
</organism>
<evidence type="ECO:0000313" key="2">
    <source>
        <dbReference type="EMBL" id="SHH98462.1"/>
    </source>
</evidence>